<dbReference type="InterPro" id="IPR016093">
    <property type="entry name" value="MIR_motif"/>
</dbReference>
<keyword evidence="11 14" id="KW-0472">Membrane</keyword>
<dbReference type="PANTHER" id="PTHR10050">
    <property type="entry name" value="DOLICHYL-PHOSPHATE-MANNOSE--PROTEIN MANNOSYLTRANSFERASE"/>
    <property type="match status" value="1"/>
</dbReference>
<feature type="transmembrane region" description="Helical" evidence="14">
    <location>
        <begin position="701"/>
        <end position="720"/>
    </location>
</feature>
<comment type="function">
    <text evidence="14">Transfers mannose from Dol-P-mannose to Ser or Thr residues on proteins.</text>
</comment>
<dbReference type="Pfam" id="PF02815">
    <property type="entry name" value="MIR"/>
    <property type="match status" value="1"/>
</dbReference>
<evidence type="ECO:0000256" key="8">
    <source>
        <dbReference type="ARBA" id="ARBA00022737"/>
    </source>
</evidence>
<evidence type="ECO:0000256" key="2">
    <source>
        <dbReference type="ARBA" id="ARBA00004922"/>
    </source>
</evidence>
<feature type="compositionally biased region" description="Basic and acidic residues" evidence="15">
    <location>
        <begin position="56"/>
        <end position="71"/>
    </location>
</feature>
<proteinExistence type="inferred from homology"/>
<feature type="domain" description="MIR" evidence="16">
    <location>
        <begin position="435"/>
        <end position="492"/>
    </location>
</feature>
<dbReference type="GO" id="GO:0004169">
    <property type="term" value="F:dolichyl-phosphate-mannose-protein mannosyltransferase activity"/>
    <property type="evidence" value="ECO:0007669"/>
    <property type="project" value="UniProtKB-EC"/>
</dbReference>
<comment type="pathway">
    <text evidence="2 14">Protein modification; protein glycosylation.</text>
</comment>
<feature type="transmembrane region" description="Helical" evidence="14">
    <location>
        <begin position="229"/>
        <end position="251"/>
    </location>
</feature>
<feature type="transmembrane region" description="Helical" evidence="14">
    <location>
        <begin position="195"/>
        <end position="217"/>
    </location>
</feature>
<keyword evidence="8" id="KW-0677">Repeat</keyword>
<feature type="compositionally biased region" description="Polar residues" evidence="15">
    <location>
        <begin position="1"/>
        <end position="25"/>
    </location>
</feature>
<evidence type="ECO:0000256" key="1">
    <source>
        <dbReference type="ARBA" id="ARBA00004477"/>
    </source>
</evidence>
<keyword evidence="6 14" id="KW-0808">Transferase</keyword>
<evidence type="ECO:0000313" key="18">
    <source>
        <dbReference type="Proteomes" id="UP001151295"/>
    </source>
</evidence>
<dbReference type="Proteomes" id="UP001151295">
    <property type="component" value="Unassembled WGS sequence"/>
</dbReference>
<feature type="transmembrane region" description="Helical" evidence="14">
    <location>
        <begin position="271"/>
        <end position="299"/>
    </location>
</feature>
<feature type="transmembrane region" description="Helical" evidence="14">
    <location>
        <begin position="732"/>
        <end position="754"/>
    </location>
</feature>
<evidence type="ECO:0000256" key="15">
    <source>
        <dbReference type="SAM" id="MobiDB-lite"/>
    </source>
</evidence>
<evidence type="ECO:0000256" key="6">
    <source>
        <dbReference type="ARBA" id="ARBA00022679"/>
    </source>
</evidence>
<gene>
    <name evidence="17" type="primary">PMT2_3</name>
    <name evidence="17" type="ORF">EDC05_000606</name>
</gene>
<evidence type="ECO:0000256" key="11">
    <source>
        <dbReference type="ARBA" id="ARBA00023136"/>
    </source>
</evidence>
<evidence type="ECO:0000256" key="9">
    <source>
        <dbReference type="ARBA" id="ARBA00022824"/>
    </source>
</evidence>
<keyword evidence="9 14" id="KW-0256">Endoplasmic reticulum</keyword>
<keyword evidence="7 14" id="KW-0812">Transmembrane</keyword>
<protein>
    <recommendedName>
        <fullName evidence="4 14">Dolichyl-phosphate-mannose--protein mannosyltransferase</fullName>
        <ecNumber evidence="4 14">2.4.1.109</ecNumber>
    </recommendedName>
</protein>
<dbReference type="InterPro" id="IPR036300">
    <property type="entry name" value="MIR_dom_sf"/>
</dbReference>
<comment type="catalytic activity">
    <reaction evidence="12 14">
        <text>a di-trans,poly-cis-dolichyl beta-D-mannosyl phosphate + L-threonyl-[protein] = 3-O-(alpha-D-mannosyl)-L-threonyl-[protein] + a di-trans,poly-cis-dolichyl phosphate + H(+)</text>
        <dbReference type="Rhea" id="RHEA:53396"/>
        <dbReference type="Rhea" id="RHEA-COMP:11060"/>
        <dbReference type="Rhea" id="RHEA-COMP:13547"/>
        <dbReference type="Rhea" id="RHEA-COMP:19498"/>
        <dbReference type="Rhea" id="RHEA-COMP:19501"/>
        <dbReference type="ChEBI" id="CHEBI:15378"/>
        <dbReference type="ChEBI" id="CHEBI:30013"/>
        <dbReference type="ChEBI" id="CHEBI:57683"/>
        <dbReference type="ChEBI" id="CHEBI:58211"/>
        <dbReference type="ChEBI" id="CHEBI:137323"/>
        <dbReference type="EC" id="2.4.1.109"/>
    </reaction>
</comment>
<comment type="caution">
    <text evidence="17">The sequence shown here is derived from an EMBL/GenBank/DDBJ whole genome shotgun (WGS) entry which is preliminary data.</text>
</comment>
<feature type="domain" description="MIR" evidence="16">
    <location>
        <begin position="369"/>
        <end position="423"/>
    </location>
</feature>
<feature type="transmembrane region" description="Helical" evidence="14">
    <location>
        <begin position="676"/>
        <end position="695"/>
    </location>
</feature>
<feature type="domain" description="MIR" evidence="16">
    <location>
        <begin position="501"/>
        <end position="558"/>
    </location>
</feature>
<organism evidence="17 18">
    <name type="scientific">Coemansia umbellata</name>
    <dbReference type="NCBI Taxonomy" id="1424467"/>
    <lineage>
        <taxon>Eukaryota</taxon>
        <taxon>Fungi</taxon>
        <taxon>Fungi incertae sedis</taxon>
        <taxon>Zoopagomycota</taxon>
        <taxon>Kickxellomycotina</taxon>
        <taxon>Kickxellomycetes</taxon>
        <taxon>Kickxellales</taxon>
        <taxon>Kickxellaceae</taxon>
        <taxon>Coemansia</taxon>
    </lineage>
</organism>
<dbReference type="EMBL" id="JANBQD010000004">
    <property type="protein sequence ID" value="KAJ1995672.1"/>
    <property type="molecule type" value="Genomic_DNA"/>
</dbReference>
<comment type="catalytic activity">
    <reaction evidence="13 14">
        <text>a di-trans,poly-cis-dolichyl beta-D-mannosyl phosphate + L-seryl-[protein] = 3-O-(alpha-D-mannosyl)-L-seryl-[protein] + a di-trans,poly-cis-dolichyl phosphate + H(+)</text>
        <dbReference type="Rhea" id="RHEA:17377"/>
        <dbReference type="Rhea" id="RHEA-COMP:9863"/>
        <dbReference type="Rhea" id="RHEA-COMP:13546"/>
        <dbReference type="Rhea" id="RHEA-COMP:19498"/>
        <dbReference type="Rhea" id="RHEA-COMP:19501"/>
        <dbReference type="ChEBI" id="CHEBI:15378"/>
        <dbReference type="ChEBI" id="CHEBI:29999"/>
        <dbReference type="ChEBI" id="CHEBI:57683"/>
        <dbReference type="ChEBI" id="CHEBI:58211"/>
        <dbReference type="ChEBI" id="CHEBI:137321"/>
        <dbReference type="EC" id="2.4.1.109"/>
    </reaction>
</comment>
<sequence length="784" mass="88974">MSLFGPQSEQTKASQSTRAQSLAQPNNSSNNGGSPLFREDDEDEDNSLNSPLFKGAESKRRNDKTIAKDGKPTNSKSRHPLGASNGRWWQQNQIHLNAAVLTVLSAMTRFYRIGRSTRVVWDEAHFGKFGAYYVNHTFYHDVHPPLAKMLVGFSEILTGFDGSFTFPSGKEYPENVNYSFMRLFNASFSVPLAPMAYYTLLNMGCSPNAALLGGLLVCFDNALCTISRFILLDSMLLCFTSMSVLSLSGLYKHRRQPFTASWWKWLLATGASLGLVTSAKWVGFLAVALVGLYTIVELYDLFGDTNMQVSKYVLHWISRAIVLIVVPLTIYVLCFKIHFALLYKSGPGDAVMDSLFQANLEGTNMKSQPLDIAYGSVITIKSSIGGVGLLHSHSDTYPDGSKQQQITGYTHKDQNNDWIISKAHGQTYGNTTDTVEFIKNGDIVRLLHHRTKRNLHSHSVNALVSKRNWEVSGYGIDSTYPDTNDHWRVEFVEELSRNNPEHRLRALATRFRLRHLNQGCTLRATGKNLPQWAWGQAEIVCDRRNRKDEKAIWNIEQHINPLLPPAKLSDIKTSFFRDFIRLNSAMARTNNALVPDEDKHDLLTSAPYEWPIMRLGLRMCGWEDNKVKFWLVGNPVVWWTSSLAAILGPLQVLYYLVRRQRGLCDFARESEWESYLYASGILWGGWALHYLPFFLMGRVTYLHHYFPAVYFAAMYLSYLVEWNLRRIAGTKASLRASVILAALGIAAVANFMYFAPFTFGFDYPAKHLSGRKWISTWNIYDDHK</sequence>
<keyword evidence="10 14" id="KW-1133">Transmembrane helix</keyword>
<feature type="region of interest" description="Disordered" evidence="15">
    <location>
        <begin position="1"/>
        <end position="84"/>
    </location>
</feature>
<dbReference type="Pfam" id="PF02366">
    <property type="entry name" value="PMT"/>
    <property type="match status" value="1"/>
</dbReference>
<dbReference type="Gene3D" id="2.80.10.50">
    <property type="match status" value="1"/>
</dbReference>
<comment type="subcellular location">
    <subcellularLocation>
        <location evidence="1 14">Endoplasmic reticulum membrane</location>
        <topology evidence="1 14">Multi-pass membrane protein</topology>
    </subcellularLocation>
</comment>
<dbReference type="PANTHER" id="PTHR10050:SF46">
    <property type="entry name" value="PROTEIN O-MANNOSYL-TRANSFERASE 2"/>
    <property type="match status" value="1"/>
</dbReference>
<feature type="transmembrane region" description="Helical" evidence="14">
    <location>
        <begin position="320"/>
        <end position="343"/>
    </location>
</feature>
<dbReference type="EC" id="2.4.1.109" evidence="4 14"/>
<evidence type="ECO:0000259" key="16">
    <source>
        <dbReference type="PROSITE" id="PS50919"/>
    </source>
</evidence>
<evidence type="ECO:0000256" key="3">
    <source>
        <dbReference type="ARBA" id="ARBA00007222"/>
    </source>
</evidence>
<comment type="similarity">
    <text evidence="3 14">Belongs to the glycosyltransferase 39 family.</text>
</comment>
<dbReference type="PROSITE" id="PS50919">
    <property type="entry name" value="MIR"/>
    <property type="match status" value="3"/>
</dbReference>
<evidence type="ECO:0000256" key="12">
    <source>
        <dbReference type="ARBA" id="ARBA00045085"/>
    </source>
</evidence>
<keyword evidence="18" id="KW-1185">Reference proteome</keyword>
<evidence type="ECO:0000313" key="17">
    <source>
        <dbReference type="EMBL" id="KAJ1995672.1"/>
    </source>
</evidence>
<dbReference type="SUPFAM" id="SSF82109">
    <property type="entry name" value="MIR domain"/>
    <property type="match status" value="1"/>
</dbReference>
<evidence type="ECO:0000256" key="7">
    <source>
        <dbReference type="ARBA" id="ARBA00022692"/>
    </source>
</evidence>
<dbReference type="SMART" id="SM00472">
    <property type="entry name" value="MIR"/>
    <property type="match status" value="3"/>
</dbReference>
<name>A0ABQ8PUF2_9FUNG</name>
<keyword evidence="5 14" id="KW-0328">Glycosyltransferase</keyword>
<evidence type="ECO:0000256" key="4">
    <source>
        <dbReference type="ARBA" id="ARBA00012839"/>
    </source>
</evidence>
<dbReference type="InterPro" id="IPR027005">
    <property type="entry name" value="PMT-like"/>
</dbReference>
<dbReference type="Pfam" id="PF16192">
    <property type="entry name" value="PMT_4TMC"/>
    <property type="match status" value="1"/>
</dbReference>
<dbReference type="InterPro" id="IPR003342">
    <property type="entry name" value="ArnT-like_N"/>
</dbReference>
<evidence type="ECO:0000256" key="10">
    <source>
        <dbReference type="ARBA" id="ARBA00022989"/>
    </source>
</evidence>
<reference evidence="17" key="1">
    <citation type="submission" date="2022-07" db="EMBL/GenBank/DDBJ databases">
        <title>Phylogenomic reconstructions and comparative analyses of Kickxellomycotina fungi.</title>
        <authorList>
            <person name="Reynolds N.K."/>
            <person name="Stajich J.E."/>
            <person name="Barry K."/>
            <person name="Grigoriev I.V."/>
            <person name="Crous P."/>
            <person name="Smith M.E."/>
        </authorList>
    </citation>
    <scope>NUCLEOTIDE SEQUENCE</scope>
    <source>
        <strain evidence="17">BCRC 34882</strain>
    </source>
</reference>
<evidence type="ECO:0000256" key="13">
    <source>
        <dbReference type="ARBA" id="ARBA00045102"/>
    </source>
</evidence>
<accession>A0ABQ8PUF2</accession>
<dbReference type="InterPro" id="IPR032421">
    <property type="entry name" value="PMT_4TMC"/>
</dbReference>
<evidence type="ECO:0000256" key="5">
    <source>
        <dbReference type="ARBA" id="ARBA00022676"/>
    </source>
</evidence>
<evidence type="ECO:0000256" key="14">
    <source>
        <dbReference type="RuleBase" id="RU367007"/>
    </source>
</evidence>
<feature type="transmembrane region" description="Helical" evidence="14">
    <location>
        <begin position="636"/>
        <end position="656"/>
    </location>
</feature>